<name>A0A3D8IL94_9HELI</name>
<feature type="domain" description="Alpha-(1,3)-fucosyltransferase FucT N-terminal" evidence="5">
    <location>
        <begin position="1"/>
        <end position="42"/>
    </location>
</feature>
<dbReference type="GO" id="GO:0008417">
    <property type="term" value="F:fucosyltransferase activity"/>
    <property type="evidence" value="ECO:0007669"/>
    <property type="project" value="InterPro"/>
</dbReference>
<comment type="caution">
    <text evidence="6">The sequence shown here is derived from an EMBL/GenBank/DDBJ whole genome shotgun (WGS) entry which is preliminary data.</text>
</comment>
<sequence>MNYDCVRIFFTPENLRTDWNIADYGIDFDFMEFNDRHCRFPVGFIRGDRDKIMKRHLIGDEEINNKIKYNKFCAFMVSNSKPPTSDMRDMCFELLSEYKKVDSGGLFRNNVGGRIGNKLEWLKDYKFHLCFENSTYPGYLTEKLFDAFSAGCVPIYWGDTSLRISLDSENDHIESHCTKGGGGNFSHQYVNIDMTIPRIPKHLIEYHLNPKAFINAHNFPTLRDLIEEIKRMDNDHEAYKAMLREPVFLDNFNPFIEQENKLKSFLESICSQEPKNAFRRGEAIHLTDHRTRMEKNYNLPHLLKYYKLAKKINNILSWRTIPRDLIKKYKLK</sequence>
<accession>A0A3D8IL94</accession>
<dbReference type="AlphaFoldDB" id="A0A3D8IL94"/>
<organism evidence="6 7">
    <name type="scientific">Helicobacter didelphidarum</name>
    <dbReference type="NCBI Taxonomy" id="2040648"/>
    <lineage>
        <taxon>Bacteria</taxon>
        <taxon>Pseudomonadati</taxon>
        <taxon>Campylobacterota</taxon>
        <taxon>Epsilonproteobacteria</taxon>
        <taxon>Campylobacterales</taxon>
        <taxon>Helicobacteraceae</taxon>
        <taxon>Helicobacter</taxon>
    </lineage>
</organism>
<dbReference type="Pfam" id="PF00852">
    <property type="entry name" value="Glyco_transf_10"/>
    <property type="match status" value="1"/>
</dbReference>
<dbReference type="InterPro" id="IPR055270">
    <property type="entry name" value="Glyco_tran_10_C"/>
</dbReference>
<dbReference type="InterPro" id="IPR038577">
    <property type="entry name" value="GT10-like_C_sf"/>
</dbReference>
<dbReference type="InterPro" id="IPR001503">
    <property type="entry name" value="Glyco_trans_10"/>
</dbReference>
<feature type="domain" description="Fucosyltransferase C-terminal" evidence="4">
    <location>
        <begin position="70"/>
        <end position="159"/>
    </location>
</feature>
<dbReference type="GO" id="GO:0016020">
    <property type="term" value="C:membrane"/>
    <property type="evidence" value="ECO:0007669"/>
    <property type="project" value="InterPro"/>
</dbReference>
<dbReference type="SUPFAM" id="SSF53756">
    <property type="entry name" value="UDP-Glycosyltransferase/glycogen phosphorylase"/>
    <property type="match status" value="2"/>
</dbReference>
<dbReference type="Gene3D" id="3.40.50.11660">
    <property type="entry name" value="Glycosyl transferase family 10, C-terminal domain"/>
    <property type="match status" value="1"/>
</dbReference>
<evidence type="ECO:0000256" key="1">
    <source>
        <dbReference type="ARBA" id="ARBA00008919"/>
    </source>
</evidence>
<protein>
    <submittedName>
        <fullName evidence="6">Alpha-1,3-fucosyltransferase</fullName>
    </submittedName>
</protein>
<dbReference type="PANTHER" id="PTHR11929">
    <property type="entry name" value="ALPHA- 1,3 -FUCOSYLTRANSFERASE"/>
    <property type="match status" value="1"/>
</dbReference>
<evidence type="ECO:0000256" key="3">
    <source>
        <dbReference type="ARBA" id="ARBA00022679"/>
    </source>
</evidence>
<keyword evidence="2 6" id="KW-0328">Glycosyltransferase</keyword>
<gene>
    <name evidence="6" type="ORF">CQA53_04930</name>
</gene>
<dbReference type="PANTHER" id="PTHR11929:SF194">
    <property type="entry name" value="ALPHA-(1,3)-FUCOSYLTRANSFERASE 10"/>
    <property type="match status" value="1"/>
</dbReference>
<dbReference type="Proteomes" id="UP000256379">
    <property type="component" value="Unassembled WGS sequence"/>
</dbReference>
<proteinExistence type="inferred from homology"/>
<evidence type="ECO:0000259" key="5">
    <source>
        <dbReference type="Pfam" id="PF18025"/>
    </source>
</evidence>
<keyword evidence="3 6" id="KW-0808">Transferase</keyword>
<evidence type="ECO:0000313" key="7">
    <source>
        <dbReference type="Proteomes" id="UP000256379"/>
    </source>
</evidence>
<reference evidence="6 7" key="1">
    <citation type="submission" date="2018-04" db="EMBL/GenBank/DDBJ databases">
        <title>Novel Campyloabacter and Helicobacter Species and Strains.</title>
        <authorList>
            <person name="Mannion A.J."/>
            <person name="Shen Z."/>
            <person name="Fox J.G."/>
        </authorList>
    </citation>
    <scope>NUCLEOTIDE SEQUENCE [LARGE SCALE GENOMIC DNA]</scope>
    <source>
        <strain evidence="6 7">MIT 17-337</strain>
    </source>
</reference>
<evidence type="ECO:0000259" key="4">
    <source>
        <dbReference type="Pfam" id="PF00852"/>
    </source>
</evidence>
<dbReference type="EMBL" id="NXLQ01000008">
    <property type="protein sequence ID" value="RDU65968.1"/>
    <property type="molecule type" value="Genomic_DNA"/>
</dbReference>
<dbReference type="Pfam" id="PF18025">
    <property type="entry name" value="FucT_N"/>
    <property type="match status" value="1"/>
</dbReference>
<comment type="similarity">
    <text evidence="1">Belongs to the glycosyltransferase 10 family.</text>
</comment>
<evidence type="ECO:0000256" key="2">
    <source>
        <dbReference type="ARBA" id="ARBA00022676"/>
    </source>
</evidence>
<evidence type="ECO:0000313" key="6">
    <source>
        <dbReference type="EMBL" id="RDU65968.1"/>
    </source>
</evidence>
<dbReference type="InterPro" id="IPR041058">
    <property type="entry name" value="FucT_N"/>
</dbReference>
<keyword evidence="7" id="KW-1185">Reference proteome</keyword>